<feature type="coiled-coil region" evidence="1">
    <location>
        <begin position="274"/>
        <end position="301"/>
    </location>
</feature>
<feature type="compositionally biased region" description="Basic and acidic residues" evidence="2">
    <location>
        <begin position="99"/>
        <end position="116"/>
    </location>
</feature>
<evidence type="ECO:0000256" key="2">
    <source>
        <dbReference type="SAM" id="MobiDB-lite"/>
    </source>
</evidence>
<keyword evidence="5" id="KW-1185">Reference proteome</keyword>
<dbReference type="Pfam" id="PF16026">
    <property type="entry name" value="MIEAP"/>
    <property type="match status" value="1"/>
</dbReference>
<feature type="compositionally biased region" description="Basic and acidic residues" evidence="2">
    <location>
        <begin position="155"/>
        <end position="164"/>
    </location>
</feature>
<evidence type="ECO:0000313" key="4">
    <source>
        <dbReference type="EMBL" id="KAK3581618.1"/>
    </source>
</evidence>
<dbReference type="EMBL" id="JAEAOA010001452">
    <property type="protein sequence ID" value="KAK3581618.1"/>
    <property type="molecule type" value="Genomic_DNA"/>
</dbReference>
<sequence>MGIASHKDSRKKDREKSIKLINNVMPDTSTPASSARNVSTLPPIRSAEDVKSTSEGRSYKGHYSPIQNPASKTSLFRVEAGNHEERPRTTSSITLEESDPSKRIESAKCGRSKDQRTNLEVVQEIGEDDTARDDGMCKTNVLKIDHRSTAIADKPFQKSRESTKHDRHNHQGTTGDQSELLSKQEMNDGFNLSARRDNLSSQMTEAPRNAWPDDSSGPENRPSVEQTNGDQIKKSKKEKKKKRNRVEIGEATDINAAERNENQDASSSYNVNKFHEYERNISRLETLVGQLREEKDALLNRLSEIGAIHLTENNPNITDLGDADRYEKVLEQLSELYDNEWTDAYEYLTKIQNKSKERSAKQLLQVLQKTFTICMSSTEKKKKALRKAITDYVGLQKQDQSEIDLKDVEKRIREYRMRKLQNNIKRTKQEVGDELKRILTTEVFEHLSEYIDSCVSICWKICTKEPPMYLDFGDYKEPAQSESKKPTKERFDKAKFVSYTTSGNYLDYVVWPAVYLFKCGPLIKKGVAQGTNDDKEDEYKSDMPT</sequence>
<feature type="compositionally biased region" description="Polar residues" evidence="2">
    <location>
        <begin position="25"/>
        <end position="40"/>
    </location>
</feature>
<reference evidence="4" key="2">
    <citation type="journal article" date="2021" name="Genome Biol. Evol.">
        <title>Developing a high-quality reference genome for a parasitic bivalve with doubly uniparental inheritance (Bivalvia: Unionida).</title>
        <authorList>
            <person name="Smith C.H."/>
        </authorList>
    </citation>
    <scope>NUCLEOTIDE SEQUENCE</scope>
    <source>
        <strain evidence="4">CHS0354</strain>
        <tissue evidence="4">Mantle</tissue>
    </source>
</reference>
<dbReference type="AlphaFoldDB" id="A0AAE0RY05"/>
<feature type="compositionally biased region" description="Basic and acidic residues" evidence="2">
    <location>
        <begin position="46"/>
        <end position="58"/>
    </location>
</feature>
<evidence type="ECO:0000256" key="1">
    <source>
        <dbReference type="SAM" id="Coils"/>
    </source>
</evidence>
<feature type="compositionally biased region" description="Polar residues" evidence="2">
    <location>
        <begin position="171"/>
        <end position="181"/>
    </location>
</feature>
<feature type="coiled-coil region" evidence="1">
    <location>
        <begin position="398"/>
        <end position="437"/>
    </location>
</feature>
<comment type="caution">
    <text evidence="4">The sequence shown here is derived from an EMBL/GenBank/DDBJ whole genome shotgun (WGS) entry which is preliminary data.</text>
</comment>
<protein>
    <recommendedName>
        <fullName evidence="3">Mitochondria-eating protein C-terminal domain-containing protein</fullName>
    </recommendedName>
</protein>
<accession>A0AAE0RY05</accession>
<evidence type="ECO:0000313" key="5">
    <source>
        <dbReference type="Proteomes" id="UP001195483"/>
    </source>
</evidence>
<keyword evidence="1" id="KW-0175">Coiled coil</keyword>
<feature type="compositionally biased region" description="Basic residues" evidence="2">
    <location>
        <begin position="234"/>
        <end position="244"/>
    </location>
</feature>
<feature type="compositionally biased region" description="Basic and acidic residues" evidence="2">
    <location>
        <begin position="1"/>
        <end position="18"/>
    </location>
</feature>
<feature type="region of interest" description="Disordered" evidence="2">
    <location>
        <begin position="200"/>
        <end position="247"/>
    </location>
</feature>
<name>A0AAE0RY05_9BIVA</name>
<evidence type="ECO:0000259" key="3">
    <source>
        <dbReference type="Pfam" id="PF16026"/>
    </source>
</evidence>
<dbReference type="InterPro" id="IPR031981">
    <property type="entry name" value="MIEAP_C"/>
</dbReference>
<feature type="compositionally biased region" description="Polar residues" evidence="2">
    <location>
        <begin position="65"/>
        <end position="74"/>
    </location>
</feature>
<gene>
    <name evidence="4" type="ORF">CHS0354_024444</name>
</gene>
<reference evidence="4" key="3">
    <citation type="submission" date="2023-05" db="EMBL/GenBank/DDBJ databases">
        <authorList>
            <person name="Smith C.H."/>
        </authorList>
    </citation>
    <scope>NUCLEOTIDE SEQUENCE</scope>
    <source>
        <strain evidence="4">CHS0354</strain>
        <tissue evidence="4">Mantle</tissue>
    </source>
</reference>
<feature type="region of interest" description="Disordered" evidence="2">
    <location>
        <begin position="146"/>
        <end position="182"/>
    </location>
</feature>
<feature type="domain" description="Mitochondria-eating protein C-terminal" evidence="3">
    <location>
        <begin position="327"/>
        <end position="528"/>
    </location>
</feature>
<proteinExistence type="predicted"/>
<reference evidence="4" key="1">
    <citation type="journal article" date="2021" name="Genome Biol. Evol.">
        <title>A High-Quality Reference Genome for a Parasitic Bivalve with Doubly Uniparental Inheritance (Bivalvia: Unionida).</title>
        <authorList>
            <person name="Smith C.H."/>
        </authorList>
    </citation>
    <scope>NUCLEOTIDE SEQUENCE</scope>
    <source>
        <strain evidence="4">CHS0354</strain>
    </source>
</reference>
<dbReference type="Proteomes" id="UP001195483">
    <property type="component" value="Unassembled WGS sequence"/>
</dbReference>
<feature type="region of interest" description="Disordered" evidence="2">
    <location>
        <begin position="1"/>
        <end position="116"/>
    </location>
</feature>
<organism evidence="4 5">
    <name type="scientific">Potamilus streckersoni</name>
    <dbReference type="NCBI Taxonomy" id="2493646"/>
    <lineage>
        <taxon>Eukaryota</taxon>
        <taxon>Metazoa</taxon>
        <taxon>Spiralia</taxon>
        <taxon>Lophotrochozoa</taxon>
        <taxon>Mollusca</taxon>
        <taxon>Bivalvia</taxon>
        <taxon>Autobranchia</taxon>
        <taxon>Heteroconchia</taxon>
        <taxon>Palaeoheterodonta</taxon>
        <taxon>Unionida</taxon>
        <taxon>Unionoidea</taxon>
        <taxon>Unionidae</taxon>
        <taxon>Ambleminae</taxon>
        <taxon>Lampsilini</taxon>
        <taxon>Potamilus</taxon>
    </lineage>
</organism>